<feature type="compositionally biased region" description="Basic and acidic residues" evidence="1">
    <location>
        <begin position="932"/>
        <end position="950"/>
    </location>
</feature>
<organism evidence="2 3">
    <name type="scientific">Nitzschia inconspicua</name>
    <dbReference type="NCBI Taxonomy" id="303405"/>
    <lineage>
        <taxon>Eukaryota</taxon>
        <taxon>Sar</taxon>
        <taxon>Stramenopiles</taxon>
        <taxon>Ochrophyta</taxon>
        <taxon>Bacillariophyta</taxon>
        <taxon>Bacillariophyceae</taxon>
        <taxon>Bacillariophycidae</taxon>
        <taxon>Bacillariales</taxon>
        <taxon>Bacillariaceae</taxon>
        <taxon>Nitzschia</taxon>
    </lineage>
</organism>
<feature type="compositionally biased region" description="Polar residues" evidence="1">
    <location>
        <begin position="992"/>
        <end position="1008"/>
    </location>
</feature>
<feature type="compositionally biased region" description="Low complexity" evidence="1">
    <location>
        <begin position="580"/>
        <end position="597"/>
    </location>
</feature>
<feature type="compositionally biased region" description="Basic and acidic residues" evidence="1">
    <location>
        <begin position="12"/>
        <end position="25"/>
    </location>
</feature>
<feature type="region of interest" description="Disordered" evidence="1">
    <location>
        <begin position="817"/>
        <end position="894"/>
    </location>
</feature>
<gene>
    <name evidence="2" type="ORF">IV203_032353</name>
</gene>
<feature type="compositionally biased region" description="Basic and acidic residues" evidence="1">
    <location>
        <begin position="122"/>
        <end position="140"/>
    </location>
</feature>
<feature type="compositionally biased region" description="Low complexity" evidence="1">
    <location>
        <begin position="236"/>
        <end position="266"/>
    </location>
</feature>
<feature type="compositionally biased region" description="Low complexity" evidence="1">
    <location>
        <begin position="371"/>
        <end position="384"/>
    </location>
</feature>
<proteinExistence type="predicted"/>
<feature type="compositionally biased region" description="Acidic residues" evidence="1">
    <location>
        <begin position="1047"/>
        <end position="1057"/>
    </location>
</feature>
<evidence type="ECO:0000256" key="1">
    <source>
        <dbReference type="SAM" id="MobiDB-lite"/>
    </source>
</evidence>
<sequence>MSLRNLFHGKAARREQEKEKKERRQTLPPPGRAVLSQTRRDVTEWWWWWVKFCPFGDRLGWDKTVSISRQQHTFPRRREHFWEKKTSAKRSLLFVIVSRSNRRRRNDTRQNNKKTMPTETIADERKQDDYRTSPEGDPTRSGDIGGEGSSRSSTQHAAATTTTSTIAVNMTNAAPSPNGNRPPSTTSVHSTGSMTNGQQQQQQHPPRTTAMSRRGGRARSRSPSSMTMNRPPSTTPSEGSQHQPQHQPQQQQGGGQSSSTQGGPPSSSNPPPPMSPANPSAAAAAAAAAAKSLHRNNGHETGMRGPSSNSSHYPPSSFYSTASGGPPPPDDRSRYGRGHPSQHHHHHHQYSSHHSRYGASGGGGPPPPPHLRAAPGYYDPYSHGGPPPPTHHHQHPHHRGSSSSSGGWPTSSSGAAGPPTSKAPLGGSSSSGSAVRQRDDPYGYNMYGARGGPPTGTGASSRDPYYHHRYVGNGTGPDDRGEYSRRGPPPPHYSSSSTHHPHYSRGGGPPPGIRPPGSGRSTSPHPPPSSYRQGTGNQDPYGYTGQSKDSPSNKNDPSAKSTKTVIGTATPIHVPRASERPSSQPPSAGSRRASAASVFRGRPGSDLLRSKHSSNSASRGGGDDDDDDESSPQKILMALRTPSHSFEEKKSGQADDSNTSPEDPPQLRSNTASNNLFFDPQRSPKSDMSGPPQPTNSLDMAPSFSLFNQSFDSLGDTAHFFNVGGPLDSALQSASFGGTASILEDKMGIGDLQLTASNGTFKLNASSSGGAMTFGMSPTNSFGNGPTSSFTTRGGNITLLGNDHRAASPSQVLEIGFQSGTTSPHSKRGGSMDEGNLPLSASMGSPTYSRQYVSDRGQGHYQHSSSSSHHPFGHPYQGASYPTHRPYRGSTTPAPDGAPHFYIFLRKHKEAFREVTFLLPGLKCVMGSSKSNKKEDKDETPKRQGRDRSAPSEPNEQEIEISQRRIASAVCAFGGTYIGSRMKPENAPKKAATQSIFRAKSDSPQSSDGPKVSRQRAKYDDALPGRYYENDNRLSWEFEENPPIGNFDDDDDDDEYDSNGNRKTGDGSKHGGSSNNKNKLDGENDDDDDDDDDDGSGEENEDGTKRDKDKPKMRYRCKLCGQPKQNHTCPYQQSLARSIGIMVYPAVNAFTSAEPGVLAPALSEMNNFVGSGGDSVSSGEGSPSRPTPDRMRRLNPSGSIVGGPSTAQVTPESMRGTPRSPGNFLTPQRIGGRTPSIGRRSGSSIPSSARSKKRSHGQMHGGSVGGEVGTQDDLLFVEPMDLKPEQFRMVTPSKALTHNDAFTYPALPLPYAQRKRLSDNLFSLSKEVPQLTDECAAVLREARERDLWDLAVAELMTQVVVVVHCHDGDMCFEGLRRYLLSLGISC</sequence>
<feature type="region of interest" description="Disordered" evidence="1">
    <location>
        <begin position="1170"/>
        <end position="1270"/>
    </location>
</feature>
<comment type="caution">
    <text evidence="2">The sequence shown here is derived from an EMBL/GenBank/DDBJ whole genome shotgun (WGS) entry which is preliminary data.</text>
</comment>
<feature type="compositionally biased region" description="Low complexity" evidence="1">
    <location>
        <begin position="306"/>
        <end position="320"/>
    </location>
</feature>
<feature type="region of interest" description="Disordered" evidence="1">
    <location>
        <begin position="1"/>
        <end position="32"/>
    </location>
</feature>
<feature type="compositionally biased region" description="Polar residues" evidence="1">
    <location>
        <begin position="531"/>
        <end position="567"/>
    </location>
</feature>
<feature type="compositionally biased region" description="Acidic residues" evidence="1">
    <location>
        <begin position="1083"/>
        <end position="1101"/>
    </location>
</feature>
<keyword evidence="3" id="KW-1185">Reference proteome</keyword>
<accession>A0A9K3KJC9</accession>
<dbReference type="EMBL" id="JAGRRH010000022">
    <property type="protein sequence ID" value="KAG7344822.1"/>
    <property type="molecule type" value="Genomic_DNA"/>
</dbReference>
<feature type="region of interest" description="Disordered" evidence="1">
    <location>
        <begin position="978"/>
        <end position="1110"/>
    </location>
</feature>
<evidence type="ECO:0000313" key="2">
    <source>
        <dbReference type="EMBL" id="KAG7344822.1"/>
    </source>
</evidence>
<feature type="compositionally biased region" description="Low complexity" evidence="1">
    <location>
        <begin position="401"/>
        <end position="433"/>
    </location>
</feature>
<feature type="compositionally biased region" description="Low complexity" evidence="1">
    <location>
        <begin position="277"/>
        <end position="290"/>
    </location>
</feature>
<feature type="compositionally biased region" description="Gly residues" evidence="1">
    <location>
        <begin position="1259"/>
        <end position="1268"/>
    </location>
</feature>
<name>A0A9K3KJC9_9STRA</name>
<feature type="compositionally biased region" description="Low complexity" evidence="1">
    <location>
        <begin position="149"/>
        <end position="167"/>
    </location>
</feature>
<feature type="region of interest" description="Disordered" evidence="1">
    <location>
        <begin position="926"/>
        <end position="962"/>
    </location>
</feature>
<feature type="compositionally biased region" description="Polar residues" evidence="1">
    <location>
        <begin position="654"/>
        <end position="676"/>
    </location>
</feature>
<feature type="compositionally biased region" description="Low complexity" evidence="1">
    <location>
        <begin position="1229"/>
        <end position="1249"/>
    </location>
</feature>
<feature type="region of interest" description="Disordered" evidence="1">
    <location>
        <begin position="103"/>
        <end position="701"/>
    </location>
</feature>
<feature type="compositionally biased region" description="Low complexity" evidence="1">
    <location>
        <begin position="859"/>
        <end position="876"/>
    </location>
</feature>
<feature type="compositionally biased region" description="Polar residues" evidence="1">
    <location>
        <begin position="168"/>
        <end position="197"/>
    </location>
</feature>
<feature type="compositionally biased region" description="Low complexity" evidence="1">
    <location>
        <begin position="198"/>
        <end position="213"/>
    </location>
</feature>
<feature type="compositionally biased region" description="Low complexity" evidence="1">
    <location>
        <begin position="1174"/>
        <end position="1184"/>
    </location>
</feature>
<feature type="compositionally biased region" description="Basic residues" evidence="1">
    <location>
        <begin position="335"/>
        <end position="356"/>
    </location>
</feature>
<reference evidence="2" key="1">
    <citation type="journal article" date="2021" name="Sci. Rep.">
        <title>Diploid genomic architecture of Nitzschia inconspicua, an elite biomass production diatom.</title>
        <authorList>
            <person name="Oliver A."/>
            <person name="Podell S."/>
            <person name="Pinowska A."/>
            <person name="Traller J.C."/>
            <person name="Smith S.R."/>
            <person name="McClure R."/>
            <person name="Beliaev A."/>
            <person name="Bohutskyi P."/>
            <person name="Hill E.A."/>
            <person name="Rabines A."/>
            <person name="Zheng H."/>
            <person name="Allen L.Z."/>
            <person name="Kuo A."/>
            <person name="Grigoriev I.V."/>
            <person name="Allen A.E."/>
            <person name="Hazlebeck D."/>
            <person name="Allen E.E."/>
        </authorList>
    </citation>
    <scope>NUCLEOTIDE SEQUENCE</scope>
    <source>
        <strain evidence="2">Hildebrandi</strain>
    </source>
</reference>
<feature type="compositionally biased region" description="Pro residues" evidence="1">
    <location>
        <begin position="267"/>
        <end position="276"/>
    </location>
</feature>
<feature type="compositionally biased region" description="Polar residues" evidence="1">
    <location>
        <begin position="842"/>
        <end position="852"/>
    </location>
</feature>
<feature type="compositionally biased region" description="Basic and acidic residues" evidence="1">
    <location>
        <begin position="1017"/>
        <end position="1036"/>
    </location>
</feature>
<dbReference type="Proteomes" id="UP000693970">
    <property type="component" value="Unassembled WGS sequence"/>
</dbReference>
<reference evidence="2" key="2">
    <citation type="submission" date="2021-04" db="EMBL/GenBank/DDBJ databases">
        <authorList>
            <person name="Podell S."/>
        </authorList>
    </citation>
    <scope>NUCLEOTIDE SEQUENCE</scope>
    <source>
        <strain evidence="2">Hildebrandi</strain>
    </source>
</reference>
<protein>
    <submittedName>
        <fullName evidence="2">Uncharacterized protein</fullName>
    </submittedName>
</protein>
<feature type="compositionally biased region" description="Basic residues" evidence="1">
    <location>
        <begin position="390"/>
        <end position="400"/>
    </location>
</feature>
<evidence type="ECO:0000313" key="3">
    <source>
        <dbReference type="Proteomes" id="UP000693970"/>
    </source>
</evidence>
<dbReference type="OrthoDB" id="48327at2759"/>